<dbReference type="SUPFAM" id="SSF161093">
    <property type="entry name" value="MgtE membrane domain-like"/>
    <property type="match status" value="1"/>
</dbReference>
<sequence length="449" mass="49703">MQSFDLDKTDVSKLKQAISGDNELLKATLAEYHASEIAILFESINSEDQQRIINLLDVEIASEVISEMHEEAHPEELLLQLHPDKRTEIVEELDYDDATDIISQLEEHEQKEILEDLSEDDASSIRNLMSYDEETAGGLMNTEVIRINLNLTKKDAIDEIIRQSEEIEEFYTVNVVDDNNIFKGIVSLKDIIKAKGNAKITDMVNADVVYVKADTDQEEVAKLISQYNLTSIPVVDDEMHLLGRVTFDDVIDVLEDENTEDFLKISGVSEDEELSGNWIEAVKSRLPWLIINLGTAFLASAVVRHYESTLSQLAVLSAYMVIIAGMGGNAATQALAVTVRRISLYDLTDNQAYRTVLKEFTVGLINGAVTGLIVFIFAYFFDGEPMLGLVIFMAMTGNLVIAGITGSSIPLVLKRVGIDPAIASSIIITTFTDVFGFLLLLGLASKLLL</sequence>
<dbReference type="Pfam" id="PF03448">
    <property type="entry name" value="MgtE_N"/>
    <property type="match status" value="1"/>
</dbReference>
<feature type="transmembrane region" description="Helical" evidence="9">
    <location>
        <begin position="318"/>
        <end position="339"/>
    </location>
</feature>
<dbReference type="NCBIfam" id="TIGR00400">
    <property type="entry name" value="mgtE"/>
    <property type="match status" value="1"/>
</dbReference>
<keyword evidence="3 9" id="KW-0813">Transport</keyword>
<evidence type="ECO:0000256" key="4">
    <source>
        <dbReference type="ARBA" id="ARBA00022692"/>
    </source>
</evidence>
<dbReference type="PANTHER" id="PTHR43773">
    <property type="entry name" value="MAGNESIUM TRANSPORTER MGTE"/>
    <property type="match status" value="1"/>
</dbReference>
<dbReference type="Gene3D" id="1.10.357.20">
    <property type="entry name" value="SLC41 divalent cation transporters, integral membrane domain"/>
    <property type="match status" value="1"/>
</dbReference>
<feature type="transmembrane region" description="Helical" evidence="9">
    <location>
        <begin position="425"/>
        <end position="444"/>
    </location>
</feature>
<dbReference type="Proteomes" id="UP000292884">
    <property type="component" value="Unassembled WGS sequence"/>
</dbReference>
<dbReference type="GO" id="GO:0015095">
    <property type="term" value="F:magnesium ion transmembrane transporter activity"/>
    <property type="evidence" value="ECO:0007669"/>
    <property type="project" value="UniProtKB-UniRule"/>
</dbReference>
<dbReference type="SUPFAM" id="SSF54631">
    <property type="entry name" value="CBS-domain pair"/>
    <property type="match status" value="1"/>
</dbReference>
<dbReference type="Gene3D" id="3.10.580.10">
    <property type="entry name" value="CBS-domain"/>
    <property type="match status" value="1"/>
</dbReference>
<comment type="function">
    <text evidence="9">Acts as a magnesium transporter.</text>
</comment>
<keyword evidence="9" id="KW-1003">Cell membrane</keyword>
<dbReference type="PROSITE" id="PS51371">
    <property type="entry name" value="CBS"/>
    <property type="match status" value="2"/>
</dbReference>
<dbReference type="OrthoDB" id="9790355at2"/>
<evidence type="ECO:0000256" key="6">
    <source>
        <dbReference type="ARBA" id="ARBA00022989"/>
    </source>
</evidence>
<keyword evidence="6 9" id="KW-1133">Transmembrane helix</keyword>
<feature type="domain" description="CBS" evidence="10">
    <location>
        <begin position="203"/>
        <end position="260"/>
    </location>
</feature>
<keyword evidence="9" id="KW-0479">Metal-binding</keyword>
<comment type="subunit">
    <text evidence="9">Homodimer.</text>
</comment>
<evidence type="ECO:0000256" key="2">
    <source>
        <dbReference type="ARBA" id="ARBA00009749"/>
    </source>
</evidence>
<feature type="transmembrane region" description="Helical" evidence="9">
    <location>
        <begin position="360"/>
        <end position="381"/>
    </location>
</feature>
<dbReference type="InterPro" id="IPR006669">
    <property type="entry name" value="MgtE_transporter"/>
</dbReference>
<evidence type="ECO:0000256" key="1">
    <source>
        <dbReference type="ARBA" id="ARBA00004141"/>
    </source>
</evidence>
<reference evidence="11 12" key="1">
    <citation type="submission" date="2019-02" db="EMBL/GenBank/DDBJ databases">
        <title>Pedobacter sp. RP-1-13 sp. nov., isolated from Arctic soil.</title>
        <authorList>
            <person name="Dahal R.H."/>
        </authorList>
    </citation>
    <scope>NUCLEOTIDE SEQUENCE [LARGE SCALE GENOMIC DNA]</scope>
    <source>
        <strain evidence="11 12">RP-1-13</strain>
    </source>
</reference>
<proteinExistence type="inferred from homology"/>
<evidence type="ECO:0000256" key="8">
    <source>
        <dbReference type="PROSITE-ProRule" id="PRU00703"/>
    </source>
</evidence>
<gene>
    <name evidence="11" type="primary">mgtE</name>
    <name evidence="11" type="ORF">EZ428_13320</name>
</gene>
<keyword evidence="7 9" id="KW-0472">Membrane</keyword>
<dbReference type="Pfam" id="PF00571">
    <property type="entry name" value="CBS"/>
    <property type="match status" value="2"/>
</dbReference>
<dbReference type="InterPro" id="IPR046342">
    <property type="entry name" value="CBS_dom_sf"/>
</dbReference>
<comment type="caution">
    <text evidence="11">The sequence shown here is derived from an EMBL/GenBank/DDBJ whole genome shotgun (WGS) entry which is preliminary data.</text>
</comment>
<dbReference type="InterPro" id="IPR000644">
    <property type="entry name" value="CBS_dom"/>
</dbReference>
<dbReference type="PANTHER" id="PTHR43773:SF1">
    <property type="entry name" value="MAGNESIUM TRANSPORTER MGTE"/>
    <property type="match status" value="1"/>
</dbReference>
<dbReference type="InterPro" id="IPR038076">
    <property type="entry name" value="MgtE_N_sf"/>
</dbReference>
<dbReference type="SMART" id="SM00116">
    <property type="entry name" value="CBS"/>
    <property type="match status" value="2"/>
</dbReference>
<dbReference type="EMBL" id="SJSK01000003">
    <property type="protein sequence ID" value="TCC90254.1"/>
    <property type="molecule type" value="Genomic_DNA"/>
</dbReference>
<comment type="similarity">
    <text evidence="2 9">Belongs to the SLC41A transporter family.</text>
</comment>
<keyword evidence="8" id="KW-0129">CBS domain</keyword>
<dbReference type="GO" id="GO:0005886">
    <property type="term" value="C:plasma membrane"/>
    <property type="evidence" value="ECO:0007669"/>
    <property type="project" value="UniProtKB-SubCell"/>
</dbReference>
<dbReference type="SMART" id="SM00924">
    <property type="entry name" value="MgtE_N"/>
    <property type="match status" value="1"/>
</dbReference>
<keyword evidence="12" id="KW-1185">Reference proteome</keyword>
<evidence type="ECO:0000313" key="12">
    <source>
        <dbReference type="Proteomes" id="UP000292884"/>
    </source>
</evidence>
<evidence type="ECO:0000256" key="3">
    <source>
        <dbReference type="ARBA" id="ARBA00022448"/>
    </source>
</evidence>
<dbReference type="RefSeq" id="WP_131553656.1">
    <property type="nucleotide sequence ID" value="NZ_SJSK01000003.1"/>
</dbReference>
<dbReference type="Gene3D" id="1.25.60.10">
    <property type="entry name" value="MgtE N-terminal domain-like"/>
    <property type="match status" value="1"/>
</dbReference>
<keyword evidence="4 9" id="KW-0812">Transmembrane</keyword>
<organism evidence="11 12">
    <name type="scientific">Pedobacter frigiditerrae</name>
    <dbReference type="NCBI Taxonomy" id="2530452"/>
    <lineage>
        <taxon>Bacteria</taxon>
        <taxon>Pseudomonadati</taxon>
        <taxon>Bacteroidota</taxon>
        <taxon>Sphingobacteriia</taxon>
        <taxon>Sphingobacteriales</taxon>
        <taxon>Sphingobacteriaceae</taxon>
        <taxon>Pedobacter</taxon>
    </lineage>
</organism>
<name>A0A4R0MWF0_9SPHI</name>
<evidence type="ECO:0000313" key="11">
    <source>
        <dbReference type="EMBL" id="TCC90254.1"/>
    </source>
</evidence>
<feature type="domain" description="CBS" evidence="10">
    <location>
        <begin position="140"/>
        <end position="201"/>
    </location>
</feature>
<dbReference type="InterPro" id="IPR006667">
    <property type="entry name" value="SLC41_membr_dom"/>
</dbReference>
<comment type="caution">
    <text evidence="9">Lacks conserved residue(s) required for the propagation of feature annotation.</text>
</comment>
<accession>A0A4R0MWF0</accession>
<feature type="transmembrane region" description="Helical" evidence="9">
    <location>
        <begin position="387"/>
        <end position="413"/>
    </location>
</feature>
<evidence type="ECO:0000256" key="7">
    <source>
        <dbReference type="ARBA" id="ARBA00023136"/>
    </source>
</evidence>
<dbReference type="InterPro" id="IPR036739">
    <property type="entry name" value="SLC41_membr_dom_sf"/>
</dbReference>
<dbReference type="SUPFAM" id="SSF158791">
    <property type="entry name" value="MgtE N-terminal domain-like"/>
    <property type="match status" value="1"/>
</dbReference>
<dbReference type="InterPro" id="IPR006668">
    <property type="entry name" value="Mg_transptr_MgtE_intracell_dom"/>
</dbReference>
<comment type="subcellular location">
    <subcellularLocation>
        <location evidence="9">Cell membrane</location>
        <topology evidence="9">Multi-pass membrane protein</topology>
    </subcellularLocation>
    <subcellularLocation>
        <location evidence="1">Membrane</location>
        <topology evidence="1">Multi-pass membrane protein</topology>
    </subcellularLocation>
</comment>
<evidence type="ECO:0000256" key="5">
    <source>
        <dbReference type="ARBA" id="ARBA00022842"/>
    </source>
</evidence>
<protein>
    <recommendedName>
        <fullName evidence="9">Magnesium transporter MgtE</fullName>
    </recommendedName>
</protein>
<keyword evidence="5 9" id="KW-0460">Magnesium</keyword>
<evidence type="ECO:0000256" key="9">
    <source>
        <dbReference type="RuleBase" id="RU362011"/>
    </source>
</evidence>
<evidence type="ECO:0000259" key="10">
    <source>
        <dbReference type="PROSITE" id="PS51371"/>
    </source>
</evidence>
<dbReference type="GO" id="GO:0046872">
    <property type="term" value="F:metal ion binding"/>
    <property type="evidence" value="ECO:0007669"/>
    <property type="project" value="UniProtKB-KW"/>
</dbReference>
<dbReference type="Pfam" id="PF01769">
    <property type="entry name" value="MgtE"/>
    <property type="match status" value="1"/>
</dbReference>
<dbReference type="CDD" id="cd04606">
    <property type="entry name" value="CBS_pair_Mg_transporter"/>
    <property type="match status" value="1"/>
</dbReference>
<dbReference type="AlphaFoldDB" id="A0A4R0MWF0"/>